<keyword evidence="3" id="KW-1185">Reference proteome</keyword>
<dbReference type="Pfam" id="PF04114">
    <property type="entry name" value="Gaa1"/>
    <property type="match status" value="1"/>
</dbReference>
<feature type="transmembrane region" description="Helical" evidence="1">
    <location>
        <begin position="516"/>
        <end position="538"/>
    </location>
</feature>
<dbReference type="PROSITE" id="PS51257">
    <property type="entry name" value="PROKAR_LIPOPROTEIN"/>
    <property type="match status" value="1"/>
</dbReference>
<keyword evidence="1" id="KW-0472">Membrane</keyword>
<evidence type="ECO:0000313" key="2">
    <source>
        <dbReference type="EMBL" id="KAG6514117.1"/>
    </source>
</evidence>
<evidence type="ECO:0000313" key="3">
    <source>
        <dbReference type="Proteomes" id="UP000734854"/>
    </source>
</evidence>
<sequence>MKEAIGVHSLAAASCRVARRFRLASILPRVAATLRTRLLLPRLKLYVVDVMAVKEEGDTSQQGKKSRSRLILRLGALLVAHSGLVSVVCCAAGIIAFILLPVLANNTYISENALMPGSADPAFSSQEVLDANRLTMDILNRGAAKASGIEIAKLLREYIVAVGAESYYHKFVPRANKFHPLHFFSSTTDNLDLPANPSCGSFILNAVGIIRAPRGDGKETIVLVTPYNSQNTTYSDAVSLGIGFSIISLLSHVTWLAKDIVWLAADSRYGEYMTVDSWLKDYHGPAFPGETSRIVDDACFEENNSDSLDHIKVEGHNSYVYKRAGTMAAALVLKVVDKKEKEERDSLSIYAEASNGQMPNLDLINIAHYLAVHRQGLRVKIGSIIYFLKASWVKLLGEMLQHITTLAKLLNPKWKLDITSADYVEGTATLASSIYYQALGVPTGSHGAFRNYQVDAVTLEFSPRSSLNNENVRSAFLLKTGRLIEGVIRSVNNLLEKFHQSFFLYFLTAPHKYVSVGIYMIPFGILIAPLPIVAAALFSSNNGSSNKDGSWKWLQAAKVDTHVTQVDGFGSVDWYQAVWILLVSRVLVGVVVRLAHICGEIVGTIPMVCGTMLMASGPVKDGVSEGPHWDLTKLVVLKKVFLRLRLGSTIDFFTSGGGGGLWAPGHLSGCPHQARRLSTMPSFSLAVSFVRLLVLLIEDAFPVEGTVGVSSPRVSAKLSVMTEQPPVARTAQEPIVAPGAWTNKVHLSVELECIDWSTHITSLGA</sequence>
<keyword evidence="1" id="KW-0812">Transmembrane</keyword>
<proteinExistence type="predicted"/>
<accession>A0A8J5GSF6</accession>
<gene>
    <name evidence="2" type="ORF">ZIOFF_024457</name>
</gene>
<dbReference type="EMBL" id="JACMSC010000007">
    <property type="protein sequence ID" value="KAG6514117.1"/>
    <property type="molecule type" value="Genomic_DNA"/>
</dbReference>
<dbReference type="Proteomes" id="UP000734854">
    <property type="component" value="Unassembled WGS sequence"/>
</dbReference>
<dbReference type="PANTHER" id="PTHR13304">
    <property type="entry name" value="GLYCOSYLPHOSPHATIDYLINOSITOL ANCHOR ATTACHMENT 1 PROTEIN"/>
    <property type="match status" value="1"/>
</dbReference>
<keyword evidence="1" id="KW-1133">Transmembrane helix</keyword>
<dbReference type="AlphaFoldDB" id="A0A8J5GSF6"/>
<organism evidence="2 3">
    <name type="scientific">Zingiber officinale</name>
    <name type="common">Ginger</name>
    <name type="synonym">Amomum zingiber</name>
    <dbReference type="NCBI Taxonomy" id="94328"/>
    <lineage>
        <taxon>Eukaryota</taxon>
        <taxon>Viridiplantae</taxon>
        <taxon>Streptophyta</taxon>
        <taxon>Embryophyta</taxon>
        <taxon>Tracheophyta</taxon>
        <taxon>Spermatophyta</taxon>
        <taxon>Magnoliopsida</taxon>
        <taxon>Liliopsida</taxon>
        <taxon>Zingiberales</taxon>
        <taxon>Zingiberaceae</taxon>
        <taxon>Zingiber</taxon>
    </lineage>
</organism>
<evidence type="ECO:0008006" key="4">
    <source>
        <dbReference type="Google" id="ProtNLM"/>
    </source>
</evidence>
<comment type="caution">
    <text evidence="2">The sequence shown here is derived from an EMBL/GenBank/DDBJ whole genome shotgun (WGS) entry which is preliminary data.</text>
</comment>
<feature type="transmembrane region" description="Helical" evidence="1">
    <location>
        <begin position="70"/>
        <end position="103"/>
    </location>
</feature>
<dbReference type="PIRSF" id="PIRSF036762">
    <property type="entry name" value="GAA1"/>
    <property type="match status" value="1"/>
</dbReference>
<dbReference type="InterPro" id="IPR007246">
    <property type="entry name" value="Gaa1"/>
</dbReference>
<reference evidence="2 3" key="1">
    <citation type="submission" date="2020-08" db="EMBL/GenBank/DDBJ databases">
        <title>Plant Genome Project.</title>
        <authorList>
            <person name="Zhang R.-G."/>
        </authorList>
    </citation>
    <scope>NUCLEOTIDE SEQUENCE [LARGE SCALE GENOMIC DNA]</scope>
    <source>
        <tissue evidence="2">Rhizome</tissue>
    </source>
</reference>
<dbReference type="PANTHER" id="PTHR13304:SF0">
    <property type="entry name" value="GLYCOSYLPHOSPHATIDYLINOSITOL ANCHOR ATTACHMENT 1 PROTEIN"/>
    <property type="match status" value="1"/>
</dbReference>
<dbReference type="GO" id="GO:0042765">
    <property type="term" value="C:GPI-anchor transamidase complex"/>
    <property type="evidence" value="ECO:0007669"/>
    <property type="project" value="InterPro"/>
</dbReference>
<dbReference type="GO" id="GO:0016255">
    <property type="term" value="P:attachment of GPI anchor to protein"/>
    <property type="evidence" value="ECO:0007669"/>
    <property type="project" value="TreeGrafter"/>
</dbReference>
<name>A0A8J5GSF6_ZINOF</name>
<evidence type="ECO:0000256" key="1">
    <source>
        <dbReference type="SAM" id="Phobius"/>
    </source>
</evidence>
<protein>
    <recommendedName>
        <fullName evidence="4">Glycosylphosphatidylinositol anchor attachment 1 protein</fullName>
    </recommendedName>
</protein>